<evidence type="ECO:0000259" key="5">
    <source>
        <dbReference type="PROSITE" id="PS50089"/>
    </source>
</evidence>
<feature type="domain" description="PDZ" evidence="6">
    <location>
        <begin position="16"/>
        <end position="96"/>
    </location>
</feature>
<dbReference type="GO" id="GO:0061630">
    <property type="term" value="F:ubiquitin protein ligase activity"/>
    <property type="evidence" value="ECO:0007669"/>
    <property type="project" value="TreeGrafter"/>
</dbReference>
<sequence length="515" mass="58113">MLTNADKNHYHRSVRLIQIEKTSAQCGFHLTRSKWDPYPWVSSVDNDSAASSSGVKTGDCVIEVNGEDILGKRISEIAEIVKSKPEQVSLLLWNADIDAHCTNENLCCGPLPRQLQKLSSCLTTILAFLECPVCLDTISCPTYQCDNGHLICIKCRSKTERCPVCRIRLHRGRSLMADHVFTAITDIFAPYEETKEARVANIQKIFKRKDKNKAIPDITVTESYTNKLISKIAGKSSSADNLSTTSKYLTIDDAVADRNSQLKVKSLSVNEIFRSHTPSLSRNGSRLDKTYLSIENTRKTDERPLSFHGSFESLGRQTDFISPLCSSFNSLDVAVTGGNPITSYYCPFLNSCSSVLKATSLFEHFVKNHSETGPLVQYFADNLNLYLRDFHDNQEYCYTLLTLGQTFFLKVKLFNEPELKRHILFVLSASNILIWVWHLGCEKSSRNYEVQIEIRNMLTQDVLLGARSSAFSLNSVSPQEIEEYKKGVYLSYKSMESLGFHSSQLLVKMSSFEDE</sequence>
<dbReference type="GeneID" id="114339797"/>
<keyword evidence="2 4" id="KW-0863">Zinc-finger</keyword>
<dbReference type="InterPro" id="IPR049548">
    <property type="entry name" value="Sina-like_RING"/>
</dbReference>
<evidence type="ECO:0000313" key="8">
    <source>
        <dbReference type="Proteomes" id="UP001652700"/>
    </source>
</evidence>
<dbReference type="PANTHER" id="PTHR45877">
    <property type="entry name" value="E3 UBIQUITIN-PROTEIN LIGASE SIAH2"/>
    <property type="match status" value="1"/>
</dbReference>
<evidence type="ECO:0000259" key="6">
    <source>
        <dbReference type="PROSITE" id="PS50106"/>
    </source>
</evidence>
<dbReference type="EnsemblMetazoa" id="XM_028290481.2">
    <property type="protein sequence ID" value="XP_028146282.1"/>
    <property type="gene ID" value="LOC114339797"/>
</dbReference>
<dbReference type="GO" id="GO:0008270">
    <property type="term" value="F:zinc ion binding"/>
    <property type="evidence" value="ECO:0007669"/>
    <property type="project" value="UniProtKB-KW"/>
</dbReference>
<dbReference type="Gene3D" id="3.30.40.10">
    <property type="entry name" value="Zinc/RING finger domain, C3HC4 (zinc finger)"/>
    <property type="match status" value="1"/>
</dbReference>
<dbReference type="InParanoid" id="A0A6P7GJZ6"/>
<accession>A0A6P7GJZ6</accession>
<dbReference type="RefSeq" id="XP_028146282.1">
    <property type="nucleotide sequence ID" value="XM_028290481.1"/>
</dbReference>
<evidence type="ECO:0000256" key="2">
    <source>
        <dbReference type="ARBA" id="ARBA00022771"/>
    </source>
</evidence>
<dbReference type="Proteomes" id="UP001652700">
    <property type="component" value="Unplaced"/>
</dbReference>
<proteinExistence type="predicted"/>
<dbReference type="Pfam" id="PF21362">
    <property type="entry name" value="Sina_RING"/>
    <property type="match status" value="1"/>
</dbReference>
<dbReference type="Gene3D" id="2.30.42.10">
    <property type="match status" value="1"/>
</dbReference>
<dbReference type="PANTHER" id="PTHR45877:SF2">
    <property type="entry name" value="E3 UBIQUITIN-PROTEIN LIGASE SINA-RELATED"/>
    <property type="match status" value="1"/>
</dbReference>
<dbReference type="OrthoDB" id="10009200at2759"/>
<dbReference type="PROSITE" id="PS50089">
    <property type="entry name" value="ZF_RING_2"/>
    <property type="match status" value="1"/>
</dbReference>
<dbReference type="CDD" id="cd16571">
    <property type="entry name" value="RING-HC_SIAHs"/>
    <property type="match status" value="1"/>
</dbReference>
<protein>
    <submittedName>
        <fullName evidence="9">Uncharacterized protein LOC114339797 isoform X1</fullName>
    </submittedName>
</protein>
<dbReference type="InterPro" id="IPR013083">
    <property type="entry name" value="Znf_RING/FYVE/PHD"/>
</dbReference>
<dbReference type="SUPFAM" id="SSF50156">
    <property type="entry name" value="PDZ domain-like"/>
    <property type="match status" value="1"/>
</dbReference>
<evidence type="ECO:0000256" key="4">
    <source>
        <dbReference type="PROSITE-ProRule" id="PRU00175"/>
    </source>
</evidence>
<dbReference type="KEGG" id="dvv:114339797"/>
<dbReference type="GO" id="GO:0043161">
    <property type="term" value="P:proteasome-mediated ubiquitin-dependent protein catabolic process"/>
    <property type="evidence" value="ECO:0007669"/>
    <property type="project" value="TreeGrafter"/>
</dbReference>
<name>A0A6P7GJZ6_DIAVI</name>
<reference evidence="7" key="2">
    <citation type="submission" date="2025-05" db="UniProtKB">
        <authorList>
            <consortium name="EnsemblMetazoa"/>
        </authorList>
    </citation>
    <scope>IDENTIFICATION</scope>
</reference>
<dbReference type="InterPro" id="IPR001478">
    <property type="entry name" value="PDZ"/>
</dbReference>
<evidence type="ECO:0000313" key="9">
    <source>
        <dbReference type="RefSeq" id="XP_028146282.1"/>
    </source>
</evidence>
<dbReference type="Pfam" id="PF17820">
    <property type="entry name" value="PDZ_6"/>
    <property type="match status" value="1"/>
</dbReference>
<dbReference type="PROSITE" id="PS50106">
    <property type="entry name" value="PDZ"/>
    <property type="match status" value="1"/>
</dbReference>
<keyword evidence="8" id="KW-1185">Reference proteome</keyword>
<dbReference type="SMART" id="SM00228">
    <property type="entry name" value="PDZ"/>
    <property type="match status" value="1"/>
</dbReference>
<dbReference type="SUPFAM" id="SSF57850">
    <property type="entry name" value="RING/U-box"/>
    <property type="match status" value="1"/>
</dbReference>
<evidence type="ECO:0000256" key="1">
    <source>
        <dbReference type="ARBA" id="ARBA00022723"/>
    </source>
</evidence>
<gene>
    <name evidence="9" type="primary">LOC114339797</name>
</gene>
<dbReference type="InterPro" id="IPR004162">
    <property type="entry name" value="SINA-like_animal"/>
</dbReference>
<dbReference type="AlphaFoldDB" id="A0A6P7GJZ6"/>
<evidence type="ECO:0000256" key="3">
    <source>
        <dbReference type="ARBA" id="ARBA00022833"/>
    </source>
</evidence>
<dbReference type="InterPro" id="IPR036034">
    <property type="entry name" value="PDZ_sf"/>
</dbReference>
<keyword evidence="1" id="KW-0479">Metal-binding</keyword>
<feature type="domain" description="RING-type" evidence="5">
    <location>
        <begin position="131"/>
        <end position="166"/>
    </location>
</feature>
<reference evidence="9" key="1">
    <citation type="submission" date="2025-04" db="UniProtKB">
        <authorList>
            <consortium name="RefSeq"/>
        </authorList>
    </citation>
    <scope>IDENTIFICATION</scope>
    <source>
        <tissue evidence="9">Whole insect</tissue>
    </source>
</reference>
<dbReference type="GO" id="GO:0005737">
    <property type="term" value="C:cytoplasm"/>
    <property type="evidence" value="ECO:0007669"/>
    <property type="project" value="TreeGrafter"/>
</dbReference>
<organism evidence="9">
    <name type="scientific">Diabrotica virgifera virgifera</name>
    <name type="common">western corn rootworm</name>
    <dbReference type="NCBI Taxonomy" id="50390"/>
    <lineage>
        <taxon>Eukaryota</taxon>
        <taxon>Metazoa</taxon>
        <taxon>Ecdysozoa</taxon>
        <taxon>Arthropoda</taxon>
        <taxon>Hexapoda</taxon>
        <taxon>Insecta</taxon>
        <taxon>Pterygota</taxon>
        <taxon>Neoptera</taxon>
        <taxon>Endopterygota</taxon>
        <taxon>Coleoptera</taxon>
        <taxon>Polyphaga</taxon>
        <taxon>Cucujiformia</taxon>
        <taxon>Chrysomeloidea</taxon>
        <taxon>Chrysomelidae</taxon>
        <taxon>Galerucinae</taxon>
        <taxon>Diabroticina</taxon>
        <taxon>Diabroticites</taxon>
        <taxon>Diabrotica</taxon>
    </lineage>
</organism>
<dbReference type="GO" id="GO:0031624">
    <property type="term" value="F:ubiquitin conjugating enzyme binding"/>
    <property type="evidence" value="ECO:0007669"/>
    <property type="project" value="TreeGrafter"/>
</dbReference>
<dbReference type="InterPro" id="IPR041489">
    <property type="entry name" value="PDZ_6"/>
</dbReference>
<keyword evidence="3" id="KW-0862">Zinc</keyword>
<evidence type="ECO:0000313" key="7">
    <source>
        <dbReference type="EnsemblMetazoa" id="XP_028146282.1"/>
    </source>
</evidence>
<dbReference type="InterPro" id="IPR001841">
    <property type="entry name" value="Znf_RING"/>
</dbReference>